<evidence type="ECO:0000256" key="2">
    <source>
        <dbReference type="ARBA" id="ARBA00022490"/>
    </source>
</evidence>
<feature type="binding site" evidence="6">
    <location>
        <position position="106"/>
    </location>
    <ligand>
        <name>Mg(2+)</name>
        <dbReference type="ChEBI" id="CHEBI:18420"/>
    </ligand>
</feature>
<keyword evidence="3 6" id="KW-0540">Nuclease</keyword>
<evidence type="ECO:0000256" key="1">
    <source>
        <dbReference type="ARBA" id="ARBA00004496"/>
    </source>
</evidence>
<comment type="subcellular location">
    <subcellularLocation>
        <location evidence="1 6">Cytoplasm</location>
    </subcellularLocation>
</comment>
<evidence type="ECO:0000256" key="6">
    <source>
        <dbReference type="HAMAP-Rule" id="MF_00801"/>
    </source>
</evidence>
<feature type="site" description="Interaction with target DNA" evidence="6">
    <location>
        <position position="76"/>
    </location>
</feature>
<dbReference type="CDD" id="cd06559">
    <property type="entry name" value="Endonuclease_V"/>
    <property type="match status" value="1"/>
</dbReference>
<keyword evidence="6" id="KW-0234">DNA repair</keyword>
<keyword evidence="4 6" id="KW-0255">Endonuclease</keyword>
<dbReference type="EMBL" id="JABBFR010000025">
    <property type="protein sequence ID" value="MBT0725496.1"/>
    <property type="molecule type" value="Genomic_DNA"/>
</dbReference>
<keyword evidence="2 6" id="KW-0963">Cytoplasm</keyword>
<keyword evidence="5 6" id="KW-0378">Hydrolase</keyword>
<evidence type="ECO:0000313" key="8">
    <source>
        <dbReference type="Proteomes" id="UP000790096"/>
    </source>
</evidence>
<comment type="catalytic activity">
    <reaction evidence="6">
        <text>Endonucleolytic cleavage at apurinic or apyrimidinic sites to products with a 5'-phosphate.</text>
        <dbReference type="EC" id="3.1.21.7"/>
    </reaction>
</comment>
<comment type="function">
    <text evidence="6">DNA repair enzyme involved in the repair of deaminated bases. Selectively cleaves double-stranded DNA at the second phosphodiester bond 3' to a deoxyinosine leaving behind the intact lesion on the nicked DNA.</text>
</comment>
<dbReference type="Gene3D" id="3.30.2170.10">
    <property type="entry name" value="archaeoglobus fulgidus dsm 4304 superfamily"/>
    <property type="match status" value="1"/>
</dbReference>
<reference evidence="7 8" key="1">
    <citation type="submission" date="2020-04" db="EMBL/GenBank/DDBJ databases">
        <title>Genome sequencing of Rosenbergiella species.</title>
        <authorList>
            <person name="Alvarez-Perez S."/>
            <person name="Lievens B."/>
        </authorList>
    </citation>
    <scope>NUCLEOTIDE SEQUENCE [LARGE SCALE GENOMIC DNA]</scope>
    <source>
        <strain evidence="7 8">S61</strain>
    </source>
</reference>
<name>A0ABS5SZK8_9GAMM</name>
<sequence>MRGVDLAQLKALQQQYAGKVVQYDMHKTFSPRFIAGGDVGFEAQGTVARAAMVIMTWPELELVEYQVARVPVTLTYIPGYLSFRECPALEAVWQMLTIKPDLLFIDGQGIAHPRGLGVASHFGLFADIPTIGVAKSRLCGEYAELGSEPGSAVALQYQGQTIGSVLRSKLRCNPLFISVGHKISAASALAWTQQCLRGYRLPEPTRWADAVASNRPSFQRWLARQ</sequence>
<keyword evidence="8" id="KW-1185">Reference proteome</keyword>
<organism evidence="7 8">
    <name type="scientific">Rosenbergiella gaditana</name>
    <dbReference type="NCBI Taxonomy" id="2726987"/>
    <lineage>
        <taxon>Bacteria</taxon>
        <taxon>Pseudomonadati</taxon>
        <taxon>Pseudomonadota</taxon>
        <taxon>Gammaproteobacteria</taxon>
        <taxon>Enterobacterales</taxon>
        <taxon>Erwiniaceae</taxon>
        <taxon>Rosenbergiella</taxon>
    </lineage>
</organism>
<keyword evidence="6" id="KW-0227">DNA damage</keyword>
<feature type="binding site" evidence="6">
    <location>
        <position position="38"/>
    </location>
    <ligand>
        <name>Mg(2+)</name>
        <dbReference type="ChEBI" id="CHEBI:18420"/>
    </ligand>
</feature>
<evidence type="ECO:0000313" key="7">
    <source>
        <dbReference type="EMBL" id="MBT0725496.1"/>
    </source>
</evidence>
<keyword evidence="6" id="KW-0479">Metal-binding</keyword>
<dbReference type="GO" id="GO:0043737">
    <property type="term" value="F:deoxyribonuclease V activity"/>
    <property type="evidence" value="ECO:0007669"/>
    <property type="project" value="UniProtKB-EC"/>
</dbReference>
<dbReference type="NCBIfam" id="NF008629">
    <property type="entry name" value="PRK11617.1"/>
    <property type="match status" value="1"/>
</dbReference>
<dbReference type="Proteomes" id="UP000790096">
    <property type="component" value="Unassembled WGS sequence"/>
</dbReference>
<accession>A0ABS5SZK8</accession>
<dbReference type="EC" id="3.1.21.7" evidence="6"/>
<dbReference type="HAMAP" id="MF_00801">
    <property type="entry name" value="Endonuclease_5"/>
    <property type="match status" value="1"/>
</dbReference>
<dbReference type="PANTHER" id="PTHR28511:SF1">
    <property type="entry name" value="ENDONUCLEASE V"/>
    <property type="match status" value="1"/>
</dbReference>
<protein>
    <recommendedName>
        <fullName evidence="6">Endonuclease V</fullName>
        <ecNumber evidence="6">3.1.21.7</ecNumber>
    </recommendedName>
    <alternativeName>
        <fullName evidence="6">Deoxyinosine 3'endonuclease</fullName>
    </alternativeName>
    <alternativeName>
        <fullName evidence="6">Deoxyribonuclease V</fullName>
        <shortName evidence="6">DNase V</shortName>
    </alternativeName>
</protein>
<evidence type="ECO:0000256" key="3">
    <source>
        <dbReference type="ARBA" id="ARBA00022722"/>
    </source>
</evidence>
<proteinExistence type="inferred from homology"/>
<dbReference type="Pfam" id="PF04493">
    <property type="entry name" value="Endonuclease_5"/>
    <property type="match status" value="1"/>
</dbReference>
<evidence type="ECO:0000256" key="5">
    <source>
        <dbReference type="ARBA" id="ARBA00022801"/>
    </source>
</evidence>
<dbReference type="InterPro" id="IPR007581">
    <property type="entry name" value="Endonuclease-V"/>
</dbReference>
<comment type="cofactor">
    <cofactor evidence="6">
        <name>Mg(2+)</name>
        <dbReference type="ChEBI" id="CHEBI:18420"/>
    </cofactor>
</comment>
<dbReference type="RefSeq" id="WP_214238135.1">
    <property type="nucleotide sequence ID" value="NZ_JABBFR010000025.1"/>
</dbReference>
<comment type="similarity">
    <text evidence="6">Belongs to the endonuclease V family.</text>
</comment>
<evidence type="ECO:0000256" key="4">
    <source>
        <dbReference type="ARBA" id="ARBA00022759"/>
    </source>
</evidence>
<gene>
    <name evidence="6 7" type="primary">nfi</name>
    <name evidence="7" type="ORF">HH682_13930</name>
</gene>
<dbReference type="PANTHER" id="PTHR28511">
    <property type="entry name" value="ENDONUCLEASE V"/>
    <property type="match status" value="1"/>
</dbReference>
<keyword evidence="6" id="KW-0460">Magnesium</keyword>
<comment type="caution">
    <text evidence="7">The sequence shown here is derived from an EMBL/GenBank/DDBJ whole genome shotgun (WGS) entry which is preliminary data.</text>
</comment>